<organism evidence="9 10">
    <name type="scientific">Methylomonas paludis</name>
    <dbReference type="NCBI Taxonomy" id="1173101"/>
    <lineage>
        <taxon>Bacteria</taxon>
        <taxon>Pseudomonadati</taxon>
        <taxon>Pseudomonadota</taxon>
        <taxon>Gammaproteobacteria</taxon>
        <taxon>Methylococcales</taxon>
        <taxon>Methylococcaceae</taxon>
        <taxon>Methylomonas</taxon>
    </lineage>
</organism>
<dbReference type="InterPro" id="IPR053910">
    <property type="entry name" value="RsmI_HTH"/>
</dbReference>
<dbReference type="Gene3D" id="3.30.950.10">
    <property type="entry name" value="Methyltransferase, Cobalt-precorrin-4 Transmethylase, Domain 2"/>
    <property type="match status" value="1"/>
</dbReference>
<sequence>MYGKLYVVATPIGNLADFSFRAVETLKQVGLIAAEDTRHIKMLLQHYGINTPAQSLHQHNEAHASQHLIEKIQQGQSIALVSDAGTPLISDPGMPLVRLAQQQGIEVVPIPGACALIAALSACGLPVSRFTFEGFLPRTSSARKSFFQNKLTDASTWVFYESSHRIQAALTDMQEIYPADHPIAIAREITKLHETIIQAELAEISSKVATDENMRKGEFVVVVGGVEPDTEAKLLSAEENRILRALLQECSIKTAVALAVEITGQRKKLLYQAALEIQGSAND</sequence>
<dbReference type="InterPro" id="IPR000878">
    <property type="entry name" value="4pyrrol_Mease"/>
</dbReference>
<dbReference type="PANTHER" id="PTHR46111:SF1">
    <property type="entry name" value="RIBOSOMAL RNA SMALL SUBUNIT METHYLTRANSFERASE I"/>
    <property type="match status" value="1"/>
</dbReference>
<evidence type="ECO:0000256" key="3">
    <source>
        <dbReference type="ARBA" id="ARBA00022603"/>
    </source>
</evidence>
<protein>
    <recommendedName>
        <fullName evidence="6">Ribosomal RNA small subunit methyltransferase I</fullName>
        <ecNumber evidence="6">2.1.1.198</ecNumber>
    </recommendedName>
    <alternativeName>
        <fullName evidence="6">16S rRNA 2'-O-ribose C1402 methyltransferase</fullName>
    </alternativeName>
    <alternativeName>
        <fullName evidence="6">rRNA (cytidine-2'-O-)-methyltransferase RsmI</fullName>
    </alternativeName>
</protein>
<dbReference type="HAMAP" id="MF_01877">
    <property type="entry name" value="16SrRNA_methyltr_I"/>
    <property type="match status" value="1"/>
</dbReference>
<dbReference type="PROSITE" id="PS01296">
    <property type="entry name" value="RSMI"/>
    <property type="match status" value="1"/>
</dbReference>
<accession>A0A975RA07</accession>
<dbReference type="InterPro" id="IPR014776">
    <property type="entry name" value="4pyrrole_Mease_sub2"/>
</dbReference>
<name>A0A975RA07_9GAMM</name>
<keyword evidence="10" id="KW-1185">Reference proteome</keyword>
<dbReference type="Proteomes" id="UP000676649">
    <property type="component" value="Chromosome"/>
</dbReference>
<keyword evidence="3 6" id="KW-0489">Methyltransferase</keyword>
<comment type="catalytic activity">
    <reaction evidence="6">
        <text>cytidine(1402) in 16S rRNA + S-adenosyl-L-methionine = 2'-O-methylcytidine(1402) in 16S rRNA + S-adenosyl-L-homocysteine + H(+)</text>
        <dbReference type="Rhea" id="RHEA:42924"/>
        <dbReference type="Rhea" id="RHEA-COMP:10285"/>
        <dbReference type="Rhea" id="RHEA-COMP:10286"/>
        <dbReference type="ChEBI" id="CHEBI:15378"/>
        <dbReference type="ChEBI" id="CHEBI:57856"/>
        <dbReference type="ChEBI" id="CHEBI:59789"/>
        <dbReference type="ChEBI" id="CHEBI:74495"/>
        <dbReference type="ChEBI" id="CHEBI:82748"/>
        <dbReference type="EC" id="2.1.1.198"/>
    </reaction>
</comment>
<keyword evidence="4 6" id="KW-0808">Transferase</keyword>
<evidence type="ECO:0000256" key="2">
    <source>
        <dbReference type="ARBA" id="ARBA00022552"/>
    </source>
</evidence>
<comment type="subcellular location">
    <subcellularLocation>
        <location evidence="6">Cytoplasm</location>
    </subcellularLocation>
</comment>
<dbReference type="Pfam" id="PF00590">
    <property type="entry name" value="TP_methylase"/>
    <property type="match status" value="1"/>
</dbReference>
<dbReference type="FunFam" id="3.40.1010.10:FF:000002">
    <property type="entry name" value="Ribosomal RNA small subunit methyltransferase I"/>
    <property type="match status" value="1"/>
</dbReference>
<dbReference type="RefSeq" id="WP_215582229.1">
    <property type="nucleotide sequence ID" value="NZ_CP073754.1"/>
</dbReference>
<comment type="function">
    <text evidence="6">Catalyzes the 2'-O-methylation of the ribose of cytidine 1402 (C1402) in 16S rRNA.</text>
</comment>
<dbReference type="GO" id="GO:0070677">
    <property type="term" value="F:rRNA (cytosine-2'-O-)-methyltransferase activity"/>
    <property type="evidence" value="ECO:0007669"/>
    <property type="project" value="UniProtKB-UniRule"/>
</dbReference>
<reference evidence="9" key="1">
    <citation type="submission" date="2021-04" db="EMBL/GenBank/DDBJ databases">
        <title>Draft genome sequence data of methanotrophic Methylovulum sp. strain S1L and Methylomonas sp. strain S2AM isolated from boreal lake water columns.</title>
        <authorList>
            <person name="Rissanen A.J."/>
            <person name="Mangayil R."/>
            <person name="Svenning M.M."/>
            <person name="Khanongnuch R."/>
        </authorList>
    </citation>
    <scope>NUCLEOTIDE SEQUENCE</scope>
    <source>
        <strain evidence="9">S2AM</strain>
    </source>
</reference>
<keyword evidence="5 6" id="KW-0949">S-adenosyl-L-methionine</keyword>
<evidence type="ECO:0000313" key="9">
    <source>
        <dbReference type="EMBL" id="QWF70789.1"/>
    </source>
</evidence>
<dbReference type="NCBIfam" id="TIGR00096">
    <property type="entry name" value="16S rRNA (cytidine(1402)-2'-O)-methyltransferase"/>
    <property type="match status" value="1"/>
</dbReference>
<evidence type="ECO:0000313" key="10">
    <source>
        <dbReference type="Proteomes" id="UP000676649"/>
    </source>
</evidence>
<dbReference type="InterPro" id="IPR035996">
    <property type="entry name" value="4pyrrol_Methylase_sf"/>
</dbReference>
<proteinExistence type="inferred from homology"/>
<dbReference type="InterPro" id="IPR008189">
    <property type="entry name" value="rRNA_ssu_MeTfrase_I"/>
</dbReference>
<evidence type="ECO:0000259" key="8">
    <source>
        <dbReference type="Pfam" id="PF23016"/>
    </source>
</evidence>
<keyword evidence="1 6" id="KW-0963">Cytoplasm</keyword>
<gene>
    <name evidence="6 9" type="primary">rsmI</name>
    <name evidence="9" type="ORF">KEF85_15970</name>
</gene>
<dbReference type="AlphaFoldDB" id="A0A975RA07"/>
<dbReference type="InterPro" id="IPR014777">
    <property type="entry name" value="4pyrrole_Mease_sub1"/>
</dbReference>
<evidence type="ECO:0000256" key="1">
    <source>
        <dbReference type="ARBA" id="ARBA00022490"/>
    </source>
</evidence>
<dbReference type="GO" id="GO:0005737">
    <property type="term" value="C:cytoplasm"/>
    <property type="evidence" value="ECO:0007669"/>
    <property type="project" value="UniProtKB-SubCell"/>
</dbReference>
<evidence type="ECO:0000256" key="5">
    <source>
        <dbReference type="ARBA" id="ARBA00022691"/>
    </source>
</evidence>
<dbReference type="InterPro" id="IPR018063">
    <property type="entry name" value="SAM_MeTrfase_RsmI_CS"/>
</dbReference>
<feature type="domain" description="Tetrapyrrole methylase" evidence="7">
    <location>
        <begin position="4"/>
        <end position="204"/>
    </location>
</feature>
<dbReference type="EC" id="2.1.1.198" evidence="6"/>
<dbReference type="PIRSF" id="PIRSF005917">
    <property type="entry name" value="MTase_YraL"/>
    <property type="match status" value="1"/>
</dbReference>
<dbReference type="EMBL" id="CP073754">
    <property type="protein sequence ID" value="QWF70789.1"/>
    <property type="molecule type" value="Genomic_DNA"/>
</dbReference>
<comment type="similarity">
    <text evidence="6">Belongs to the methyltransferase superfamily. RsmI family.</text>
</comment>
<dbReference type="SUPFAM" id="SSF53790">
    <property type="entry name" value="Tetrapyrrole methylase"/>
    <property type="match status" value="1"/>
</dbReference>
<keyword evidence="2 6" id="KW-0698">rRNA processing</keyword>
<dbReference type="KEGG" id="mpad:KEF85_15970"/>
<evidence type="ECO:0000256" key="4">
    <source>
        <dbReference type="ARBA" id="ARBA00022679"/>
    </source>
</evidence>
<evidence type="ECO:0000259" key="7">
    <source>
        <dbReference type="Pfam" id="PF00590"/>
    </source>
</evidence>
<dbReference type="PANTHER" id="PTHR46111">
    <property type="entry name" value="RIBOSOMAL RNA SMALL SUBUNIT METHYLTRANSFERASE I"/>
    <property type="match status" value="1"/>
</dbReference>
<dbReference type="Gene3D" id="3.40.1010.10">
    <property type="entry name" value="Cobalt-precorrin-4 Transmethylase, Domain 1"/>
    <property type="match status" value="1"/>
</dbReference>
<evidence type="ECO:0000256" key="6">
    <source>
        <dbReference type="HAMAP-Rule" id="MF_01877"/>
    </source>
</evidence>
<feature type="domain" description="RsmI HTH" evidence="8">
    <location>
        <begin position="235"/>
        <end position="277"/>
    </location>
</feature>
<dbReference type="FunFam" id="3.30.950.10:FF:000002">
    <property type="entry name" value="Ribosomal RNA small subunit methyltransferase I"/>
    <property type="match status" value="1"/>
</dbReference>
<dbReference type="Pfam" id="PF23016">
    <property type="entry name" value="RsmI_C"/>
    <property type="match status" value="1"/>
</dbReference>
<dbReference type="CDD" id="cd11648">
    <property type="entry name" value="RsmI"/>
    <property type="match status" value="1"/>
</dbReference>